<evidence type="ECO:0000313" key="2">
    <source>
        <dbReference type="Proteomes" id="UP000790377"/>
    </source>
</evidence>
<accession>A0ACB8AHJ1</accession>
<proteinExistence type="predicted"/>
<dbReference type="Proteomes" id="UP000790377">
    <property type="component" value="Unassembled WGS sequence"/>
</dbReference>
<keyword evidence="2" id="KW-1185">Reference proteome</keyword>
<gene>
    <name evidence="1" type="ORF">BJ138DRAFT_1178652</name>
</gene>
<sequence>MRSTRPLVAWLSVDILHKLATPILSRRKRLCYTAHSFLRVVNLVVWLAFLFKINSGAGPAKIQGYIIHQFSAPSDDAVGKSFSRGLELLRVLRGVRLRTYYAYRHRSPSPVGAIDIRGLSCSAQSGHDPTGNESQPILFSAVAFPKKLSRSHSAFYESATAPPSDQLCYHPMDVLLDRISHITECCSIMPPTHPKVDEYLNLSAYVPRCLSLASVVDIISIFHPPISHAVKGAYCIITSVYEPMGEVPLPLDAGPCEHFTIGAVFHEATISFFFFSFGGDALHDHWRMAHPLPTSRPRSVSTRLCGHITITRRDIITLDMWIEVRAFCVFGHCSVGCERIK</sequence>
<reference evidence="1" key="1">
    <citation type="journal article" date="2021" name="New Phytol.">
        <title>Evolutionary innovations through gain and loss of genes in the ectomycorrhizal Boletales.</title>
        <authorList>
            <person name="Wu G."/>
            <person name="Miyauchi S."/>
            <person name="Morin E."/>
            <person name="Kuo A."/>
            <person name="Drula E."/>
            <person name="Varga T."/>
            <person name="Kohler A."/>
            <person name="Feng B."/>
            <person name="Cao Y."/>
            <person name="Lipzen A."/>
            <person name="Daum C."/>
            <person name="Hundley H."/>
            <person name="Pangilinan J."/>
            <person name="Johnson J."/>
            <person name="Barry K."/>
            <person name="LaButti K."/>
            <person name="Ng V."/>
            <person name="Ahrendt S."/>
            <person name="Min B."/>
            <person name="Choi I.G."/>
            <person name="Park H."/>
            <person name="Plett J.M."/>
            <person name="Magnuson J."/>
            <person name="Spatafora J.W."/>
            <person name="Nagy L.G."/>
            <person name="Henrissat B."/>
            <person name="Grigoriev I.V."/>
            <person name="Yang Z.L."/>
            <person name="Xu J."/>
            <person name="Martin F.M."/>
        </authorList>
    </citation>
    <scope>NUCLEOTIDE SEQUENCE</scope>
    <source>
        <strain evidence="1">ATCC 28755</strain>
    </source>
</reference>
<evidence type="ECO:0000313" key="1">
    <source>
        <dbReference type="EMBL" id="KAH7912687.1"/>
    </source>
</evidence>
<dbReference type="EMBL" id="MU267646">
    <property type="protein sequence ID" value="KAH7912687.1"/>
    <property type="molecule type" value="Genomic_DNA"/>
</dbReference>
<comment type="caution">
    <text evidence="1">The sequence shown here is derived from an EMBL/GenBank/DDBJ whole genome shotgun (WGS) entry which is preliminary data.</text>
</comment>
<name>A0ACB8AHJ1_9AGAM</name>
<organism evidence="1 2">
    <name type="scientific">Hygrophoropsis aurantiaca</name>
    <dbReference type="NCBI Taxonomy" id="72124"/>
    <lineage>
        <taxon>Eukaryota</taxon>
        <taxon>Fungi</taxon>
        <taxon>Dikarya</taxon>
        <taxon>Basidiomycota</taxon>
        <taxon>Agaricomycotina</taxon>
        <taxon>Agaricomycetes</taxon>
        <taxon>Agaricomycetidae</taxon>
        <taxon>Boletales</taxon>
        <taxon>Coniophorineae</taxon>
        <taxon>Hygrophoropsidaceae</taxon>
        <taxon>Hygrophoropsis</taxon>
    </lineage>
</organism>
<protein>
    <submittedName>
        <fullName evidence="1">Uncharacterized protein</fullName>
    </submittedName>
</protein>